<name>A0A4Q7CML1_9STAP</name>
<keyword evidence="2" id="KW-0238">DNA-binding</keyword>
<dbReference type="InterPro" id="IPR044946">
    <property type="entry name" value="Restrct_endonuc_typeI_TRD_sf"/>
</dbReference>
<dbReference type="Gene3D" id="3.90.220.20">
    <property type="entry name" value="DNA methylase specificity domains"/>
    <property type="match status" value="1"/>
</dbReference>
<evidence type="ECO:0000313" key="5">
    <source>
        <dbReference type="Proteomes" id="UP000293854"/>
    </source>
</evidence>
<dbReference type="GO" id="GO:0003677">
    <property type="term" value="F:DNA binding"/>
    <property type="evidence" value="ECO:0007669"/>
    <property type="project" value="UniProtKB-KW"/>
</dbReference>
<dbReference type="SUPFAM" id="SSF116734">
    <property type="entry name" value="DNA methylase specificity domain"/>
    <property type="match status" value="1"/>
</dbReference>
<dbReference type="GO" id="GO:0004519">
    <property type="term" value="F:endonuclease activity"/>
    <property type="evidence" value="ECO:0007669"/>
    <property type="project" value="UniProtKB-KW"/>
</dbReference>
<dbReference type="RefSeq" id="WP_130135686.1">
    <property type="nucleotide sequence ID" value="NZ_RQTE01000219.1"/>
</dbReference>
<keyword evidence="3" id="KW-0175">Coiled coil</keyword>
<evidence type="ECO:0000256" key="3">
    <source>
        <dbReference type="SAM" id="Coils"/>
    </source>
</evidence>
<keyword evidence="4" id="KW-0378">Hydrolase</keyword>
<dbReference type="AlphaFoldDB" id="A0A4Q7CML1"/>
<dbReference type="GO" id="GO:0009307">
    <property type="term" value="P:DNA restriction-modification system"/>
    <property type="evidence" value="ECO:0007669"/>
    <property type="project" value="UniProtKB-KW"/>
</dbReference>
<proteinExistence type="predicted"/>
<evidence type="ECO:0000256" key="1">
    <source>
        <dbReference type="ARBA" id="ARBA00022747"/>
    </source>
</evidence>
<evidence type="ECO:0000313" key="4">
    <source>
        <dbReference type="EMBL" id="RZI00844.1"/>
    </source>
</evidence>
<sequence length="193" mass="22576">MSAIKFIISYHSGSLLNRLETVDKVQGKACQVYDQTMMNEDMGYYQSQSHQPTMLFLKEDNKASYVYQNQIVVNMMNGECTLIGLNHSGTLLPYNYTRIDIDLNEIDPEYFVYWFNEAPEALAQLHQFKQGGSLVKKITTKQLQQMQMTLPPIEKQRLIGKIAQKRRQLKYLKQKREALMDLYLKETLLREAH</sequence>
<dbReference type="Proteomes" id="UP000293854">
    <property type="component" value="Unassembled WGS sequence"/>
</dbReference>
<feature type="coiled-coil region" evidence="3">
    <location>
        <begin position="155"/>
        <end position="182"/>
    </location>
</feature>
<protein>
    <submittedName>
        <fullName evidence="4">Restriction endonuclease subunit S</fullName>
    </submittedName>
</protein>
<keyword evidence="4" id="KW-0255">Endonuclease</keyword>
<keyword evidence="4" id="KW-0540">Nuclease</keyword>
<dbReference type="EMBL" id="RQTE01000219">
    <property type="protein sequence ID" value="RZI00844.1"/>
    <property type="molecule type" value="Genomic_DNA"/>
</dbReference>
<organism evidence="4 5">
    <name type="scientific">Staphylococcus condimenti</name>
    <dbReference type="NCBI Taxonomy" id="70255"/>
    <lineage>
        <taxon>Bacteria</taxon>
        <taxon>Bacillati</taxon>
        <taxon>Bacillota</taxon>
        <taxon>Bacilli</taxon>
        <taxon>Bacillales</taxon>
        <taxon>Staphylococcaceae</taxon>
        <taxon>Staphylococcus</taxon>
    </lineage>
</organism>
<evidence type="ECO:0000256" key="2">
    <source>
        <dbReference type="ARBA" id="ARBA00023125"/>
    </source>
</evidence>
<reference evidence="4 5" key="1">
    <citation type="submission" date="2018-11" db="EMBL/GenBank/DDBJ databases">
        <title>Genomic profiling of Staphylococcus species from a Poultry farm system in KwaZulu-Natal, South Africa.</title>
        <authorList>
            <person name="Amoako D.G."/>
            <person name="Somboro A.M."/>
            <person name="Abia A.L.K."/>
            <person name="Bester L.A."/>
            <person name="Essack S.Y."/>
        </authorList>
    </citation>
    <scope>NUCLEOTIDE SEQUENCE [LARGE SCALE GENOMIC DNA]</scope>
    <source>
        <strain evidence="4 5">SA11</strain>
    </source>
</reference>
<accession>A0A4Q7CML1</accession>
<comment type="caution">
    <text evidence="4">The sequence shown here is derived from an EMBL/GenBank/DDBJ whole genome shotgun (WGS) entry which is preliminary data.</text>
</comment>
<keyword evidence="1" id="KW-0680">Restriction system</keyword>
<gene>
    <name evidence="4" type="ORF">EIG99_10370</name>
</gene>